<dbReference type="RefSeq" id="WP_203383570.1">
    <property type="nucleotide sequence ID" value="NZ_JAENHP010000033.1"/>
</dbReference>
<name>A0ABS2AU12_9ACTN</name>
<protein>
    <recommendedName>
        <fullName evidence="3">PE family protein</fullName>
    </recommendedName>
</protein>
<dbReference type="Gene3D" id="1.10.287.1060">
    <property type="entry name" value="ESAT-6-like"/>
    <property type="match status" value="1"/>
</dbReference>
<organism evidence="1 2">
    <name type="scientific">Paractinoplanes ovalisporus</name>
    <dbReference type="NCBI Taxonomy" id="2810368"/>
    <lineage>
        <taxon>Bacteria</taxon>
        <taxon>Bacillati</taxon>
        <taxon>Actinomycetota</taxon>
        <taxon>Actinomycetes</taxon>
        <taxon>Micromonosporales</taxon>
        <taxon>Micromonosporaceae</taxon>
        <taxon>Paractinoplanes</taxon>
    </lineage>
</organism>
<keyword evidence="2" id="KW-1185">Reference proteome</keyword>
<gene>
    <name evidence="1" type="ORF">JIG36_47740</name>
</gene>
<proteinExistence type="predicted"/>
<evidence type="ECO:0000313" key="1">
    <source>
        <dbReference type="EMBL" id="MBM2623215.1"/>
    </source>
</evidence>
<comment type="caution">
    <text evidence="1">The sequence shown here is derived from an EMBL/GenBank/DDBJ whole genome shotgun (WGS) entry which is preliminary data.</text>
</comment>
<reference evidence="1 2" key="1">
    <citation type="submission" date="2021-01" db="EMBL/GenBank/DDBJ databases">
        <title>Actinoplanes sp. nov. LDG1-06 isolated from lichen.</title>
        <authorList>
            <person name="Saeng-In P."/>
            <person name="Phongsopitanun W."/>
            <person name="Kanchanasin P."/>
            <person name="Yuki M."/>
            <person name="Kudo T."/>
            <person name="Ohkuma M."/>
            <person name="Tanasupawat S."/>
        </authorList>
    </citation>
    <scope>NUCLEOTIDE SEQUENCE [LARGE SCALE GENOMIC DNA]</scope>
    <source>
        <strain evidence="1 2">LDG1-06</strain>
    </source>
</reference>
<dbReference type="EMBL" id="JAENHP010000033">
    <property type="protein sequence ID" value="MBM2623215.1"/>
    <property type="molecule type" value="Genomic_DNA"/>
</dbReference>
<sequence>MSDFSVDPAALQNASTAFSRAGSEVAHQVAALSLGARSPESPEVSGGAEHAQSYGDTLNSAVDVLKQLEAALEGLSTRLSVAGRLYAETESASTVRLES</sequence>
<evidence type="ECO:0008006" key="3">
    <source>
        <dbReference type="Google" id="ProtNLM"/>
    </source>
</evidence>
<accession>A0ABS2AU12</accession>
<dbReference type="Proteomes" id="UP000632138">
    <property type="component" value="Unassembled WGS sequence"/>
</dbReference>
<evidence type="ECO:0000313" key="2">
    <source>
        <dbReference type="Proteomes" id="UP000632138"/>
    </source>
</evidence>